<comment type="similarity">
    <text evidence="1">Belongs to the ClpA/ClpB family. Torsin subfamily.</text>
</comment>
<sequence>MHRNYQLTIRSFFKLFLGSEYLVIFLTSLGCATLFFTGWIVSIKVHNIYDENCNERWIHLNTTELKNALHARVYGEHIAVKTVLNHLNAHFITENPPKALVFSFHGGPGTGKTLITKILVNHLYKKGFKSQFVHMVVATRDFSHEQTTDQDKIKLRKLIEDKIKQCGQSIFIFDEADKLSPDILNILKPYLDHHEHIDNIDYRKAIFIFLSNTAGPLLNKHMIDFWRDGKTRDEINLKDLENIIANTAVNTAGSGYYKSDLISHHLITAFIPFLPIEKEHVVHCIKHHLVAKGHYDTPINKIEEIAQQLQFYPNETDKMFSATGCKRVEEKVDFIMGEDQS</sequence>
<dbReference type="GO" id="GO:0012505">
    <property type="term" value="C:endomembrane system"/>
    <property type="evidence" value="ECO:0007669"/>
    <property type="project" value="UniProtKB-ARBA"/>
</dbReference>
<feature type="domain" description="AAA+ ATPase" evidence="3">
    <location>
        <begin position="98"/>
        <end position="241"/>
    </location>
</feature>
<dbReference type="InterPro" id="IPR010448">
    <property type="entry name" value="Torsin"/>
</dbReference>
<dbReference type="Pfam" id="PF06309">
    <property type="entry name" value="Torsin"/>
    <property type="match status" value="1"/>
</dbReference>
<keyword evidence="5" id="KW-1185">Reference proteome</keyword>
<dbReference type="SUPFAM" id="SSF52540">
    <property type="entry name" value="P-loop containing nucleoside triphosphate hydrolases"/>
    <property type="match status" value="1"/>
</dbReference>
<dbReference type="InterPro" id="IPR003593">
    <property type="entry name" value="AAA+_ATPase"/>
</dbReference>
<dbReference type="AlphaFoldDB" id="A0A6J8CXB9"/>
<dbReference type="EMBL" id="CACVKT020006043">
    <property type="protein sequence ID" value="CAC5399664.1"/>
    <property type="molecule type" value="Genomic_DNA"/>
</dbReference>
<dbReference type="InterPro" id="IPR049337">
    <property type="entry name" value="TOR1A_C"/>
</dbReference>
<dbReference type="InterPro" id="IPR027417">
    <property type="entry name" value="P-loop_NTPase"/>
</dbReference>
<name>A0A6J8CXB9_MYTCO</name>
<proteinExistence type="inferred from homology"/>
<dbReference type="GO" id="GO:0016887">
    <property type="term" value="F:ATP hydrolysis activity"/>
    <property type="evidence" value="ECO:0007669"/>
    <property type="project" value="InterPro"/>
</dbReference>
<protein>
    <submittedName>
        <fullName evidence="4">TOR1</fullName>
    </submittedName>
</protein>
<dbReference type="InterPro" id="IPR001270">
    <property type="entry name" value="ClpA/B"/>
</dbReference>
<dbReference type="Gene3D" id="3.40.50.300">
    <property type="entry name" value="P-loop containing nucleotide triphosphate hydrolases"/>
    <property type="match status" value="1"/>
</dbReference>
<accession>A0A6J8CXB9</accession>
<evidence type="ECO:0000256" key="2">
    <source>
        <dbReference type="SAM" id="Phobius"/>
    </source>
</evidence>
<dbReference type="GO" id="GO:0005737">
    <property type="term" value="C:cytoplasm"/>
    <property type="evidence" value="ECO:0007669"/>
    <property type="project" value="UniProtKB-ARBA"/>
</dbReference>
<reference evidence="4 5" key="1">
    <citation type="submission" date="2020-06" db="EMBL/GenBank/DDBJ databases">
        <authorList>
            <person name="Li R."/>
            <person name="Bekaert M."/>
        </authorList>
    </citation>
    <scope>NUCLEOTIDE SEQUENCE [LARGE SCALE GENOMIC DNA]</scope>
    <source>
        <strain evidence="5">wild</strain>
    </source>
</reference>
<keyword evidence="2" id="KW-0812">Transmembrane</keyword>
<dbReference type="OrthoDB" id="6085620at2759"/>
<evidence type="ECO:0000313" key="5">
    <source>
        <dbReference type="Proteomes" id="UP000507470"/>
    </source>
</evidence>
<dbReference type="Pfam" id="PF21376">
    <property type="entry name" value="TOR1A_C"/>
    <property type="match status" value="1"/>
</dbReference>
<keyword evidence="2" id="KW-0472">Membrane</keyword>
<evidence type="ECO:0000313" key="4">
    <source>
        <dbReference type="EMBL" id="CAC5399664.1"/>
    </source>
</evidence>
<dbReference type="SMART" id="SM00382">
    <property type="entry name" value="AAA"/>
    <property type="match status" value="1"/>
</dbReference>
<dbReference type="GO" id="GO:0005524">
    <property type="term" value="F:ATP binding"/>
    <property type="evidence" value="ECO:0007669"/>
    <property type="project" value="InterPro"/>
</dbReference>
<dbReference type="PROSITE" id="PS51257">
    <property type="entry name" value="PROKAR_LIPOPROTEIN"/>
    <property type="match status" value="1"/>
</dbReference>
<organism evidence="4 5">
    <name type="scientific">Mytilus coruscus</name>
    <name type="common">Sea mussel</name>
    <dbReference type="NCBI Taxonomy" id="42192"/>
    <lineage>
        <taxon>Eukaryota</taxon>
        <taxon>Metazoa</taxon>
        <taxon>Spiralia</taxon>
        <taxon>Lophotrochozoa</taxon>
        <taxon>Mollusca</taxon>
        <taxon>Bivalvia</taxon>
        <taxon>Autobranchia</taxon>
        <taxon>Pteriomorphia</taxon>
        <taxon>Mytilida</taxon>
        <taxon>Mytiloidea</taxon>
        <taxon>Mytilidae</taxon>
        <taxon>Mytilinae</taxon>
        <taxon>Mytilus</taxon>
    </lineage>
</organism>
<dbReference type="Proteomes" id="UP000507470">
    <property type="component" value="Unassembled WGS sequence"/>
</dbReference>
<dbReference type="PRINTS" id="PR00300">
    <property type="entry name" value="CLPPROTEASEA"/>
</dbReference>
<gene>
    <name evidence="4" type="ORF">MCOR_33907</name>
</gene>
<dbReference type="PANTHER" id="PTHR10760">
    <property type="entry name" value="TORSIN"/>
    <property type="match status" value="1"/>
</dbReference>
<evidence type="ECO:0000259" key="3">
    <source>
        <dbReference type="SMART" id="SM00382"/>
    </source>
</evidence>
<keyword evidence="2" id="KW-1133">Transmembrane helix</keyword>
<feature type="transmembrane region" description="Helical" evidence="2">
    <location>
        <begin position="21"/>
        <end position="41"/>
    </location>
</feature>
<evidence type="ECO:0000256" key="1">
    <source>
        <dbReference type="ARBA" id="ARBA00006235"/>
    </source>
</evidence>
<dbReference type="PANTHER" id="PTHR10760:SF2">
    <property type="entry name" value="LD13476P-RELATED"/>
    <property type="match status" value="1"/>
</dbReference>